<sequence>MGSLRAKHMTRFLNPVMGYILALALSVSALMSHATHAASEGAMLHDAVSHGAMLEEAQLAEASTDHVVNKCGLPQGLSDEGNACAATAGHCQTVSCDPYVMTELFEIHFDVSHPPFHVKSYTIFKSIETPPPRA</sequence>
<proteinExistence type="predicted"/>
<comment type="caution">
    <text evidence="1">The sequence shown here is derived from an EMBL/GenBank/DDBJ whole genome shotgun (WGS) entry which is preliminary data.</text>
</comment>
<evidence type="ECO:0000313" key="1">
    <source>
        <dbReference type="EMBL" id="KKN03804.1"/>
    </source>
</evidence>
<dbReference type="EMBL" id="LAZR01004994">
    <property type="protein sequence ID" value="KKN03804.1"/>
    <property type="molecule type" value="Genomic_DNA"/>
</dbReference>
<gene>
    <name evidence="1" type="ORF">LCGC14_1104020</name>
</gene>
<accession>A0A0F9MD99</accession>
<organism evidence="1">
    <name type="scientific">marine sediment metagenome</name>
    <dbReference type="NCBI Taxonomy" id="412755"/>
    <lineage>
        <taxon>unclassified sequences</taxon>
        <taxon>metagenomes</taxon>
        <taxon>ecological metagenomes</taxon>
    </lineage>
</organism>
<protein>
    <submittedName>
        <fullName evidence="1">Uncharacterized protein</fullName>
    </submittedName>
</protein>
<reference evidence="1" key="1">
    <citation type="journal article" date="2015" name="Nature">
        <title>Complex archaea that bridge the gap between prokaryotes and eukaryotes.</title>
        <authorList>
            <person name="Spang A."/>
            <person name="Saw J.H."/>
            <person name="Jorgensen S.L."/>
            <person name="Zaremba-Niedzwiedzka K."/>
            <person name="Martijn J."/>
            <person name="Lind A.E."/>
            <person name="van Eijk R."/>
            <person name="Schleper C."/>
            <person name="Guy L."/>
            <person name="Ettema T.J."/>
        </authorList>
    </citation>
    <scope>NUCLEOTIDE SEQUENCE</scope>
</reference>
<name>A0A0F9MD99_9ZZZZ</name>
<dbReference type="AlphaFoldDB" id="A0A0F9MD99"/>